<protein>
    <recommendedName>
        <fullName evidence="4">Uridine phosphorylase</fullName>
        <ecNumber evidence="4">2.4.2.3</ecNumber>
    </recommendedName>
</protein>
<evidence type="ECO:0000259" key="5">
    <source>
        <dbReference type="Pfam" id="PF01048"/>
    </source>
</evidence>
<dbReference type="SUPFAM" id="SSF53167">
    <property type="entry name" value="Purine and uridine phosphorylases"/>
    <property type="match status" value="1"/>
</dbReference>
<keyword evidence="3 4" id="KW-0808">Transferase</keyword>
<evidence type="ECO:0000256" key="1">
    <source>
        <dbReference type="ARBA" id="ARBA00010456"/>
    </source>
</evidence>
<dbReference type="PANTHER" id="PTHR43691:SF11">
    <property type="entry name" value="FI09636P-RELATED"/>
    <property type="match status" value="1"/>
</dbReference>
<dbReference type="Proteomes" id="UP001652700">
    <property type="component" value="Unplaced"/>
</dbReference>
<evidence type="ECO:0000313" key="7">
    <source>
        <dbReference type="Proteomes" id="UP001652700"/>
    </source>
</evidence>
<name>A0ABM5KA32_DIAVI</name>
<dbReference type="Gene3D" id="3.40.50.1580">
    <property type="entry name" value="Nucleoside phosphorylase domain"/>
    <property type="match status" value="1"/>
</dbReference>
<proteinExistence type="inferred from homology"/>
<dbReference type="NCBIfam" id="TIGR01719">
    <property type="entry name" value="euk_UDPppase"/>
    <property type="match status" value="1"/>
</dbReference>
<comment type="function">
    <text evidence="4">Catalyzes the reversible phosphorylytic cleavage of uridine to uracil and ribose-1-phosphate which can then be utilized as carbon and energy sources or in the rescue of pyrimidine bases for nucleotide synthesis. Shows broad substrate specificity and can also accept deoxyuridine and other analogous compounds.</text>
</comment>
<organism evidence="6 7">
    <name type="scientific">Diabrotica virgifera virgifera</name>
    <name type="common">western corn rootworm</name>
    <dbReference type="NCBI Taxonomy" id="50390"/>
    <lineage>
        <taxon>Eukaryota</taxon>
        <taxon>Metazoa</taxon>
        <taxon>Ecdysozoa</taxon>
        <taxon>Arthropoda</taxon>
        <taxon>Hexapoda</taxon>
        <taxon>Insecta</taxon>
        <taxon>Pterygota</taxon>
        <taxon>Neoptera</taxon>
        <taxon>Endopterygota</taxon>
        <taxon>Coleoptera</taxon>
        <taxon>Polyphaga</taxon>
        <taxon>Cucujiformia</taxon>
        <taxon>Chrysomeloidea</taxon>
        <taxon>Chrysomelidae</taxon>
        <taxon>Galerucinae</taxon>
        <taxon>Diabroticina</taxon>
        <taxon>Diabroticites</taxon>
        <taxon>Diabrotica</taxon>
    </lineage>
</organism>
<dbReference type="InterPro" id="IPR000845">
    <property type="entry name" value="Nucleoside_phosphorylase_d"/>
</dbReference>
<comment type="catalytic activity">
    <reaction evidence="4">
        <text>uridine + phosphate = alpha-D-ribose 1-phosphate + uracil</text>
        <dbReference type="Rhea" id="RHEA:24388"/>
        <dbReference type="ChEBI" id="CHEBI:16704"/>
        <dbReference type="ChEBI" id="CHEBI:17568"/>
        <dbReference type="ChEBI" id="CHEBI:43474"/>
        <dbReference type="ChEBI" id="CHEBI:57720"/>
        <dbReference type="EC" id="2.4.2.3"/>
    </reaction>
</comment>
<dbReference type="PROSITE" id="PS01232">
    <property type="entry name" value="PNP_UDP_1"/>
    <property type="match status" value="1"/>
</dbReference>
<evidence type="ECO:0000313" key="6">
    <source>
        <dbReference type="EnsemblMetazoa" id="XP_050507045.1"/>
    </source>
</evidence>
<dbReference type="InterPro" id="IPR035994">
    <property type="entry name" value="Nucleoside_phosphorylase_sf"/>
</dbReference>
<dbReference type="RefSeq" id="XP_050507045.1">
    <property type="nucleotide sequence ID" value="XM_050651088.1"/>
</dbReference>
<keyword evidence="2 4" id="KW-0328">Glycosyltransferase</keyword>
<dbReference type="CDD" id="cd17763">
    <property type="entry name" value="UP_hUPP-like"/>
    <property type="match status" value="1"/>
</dbReference>
<comment type="pathway">
    <text evidence="4">Pyrimidine metabolism; UMP biosynthesis via salvage pathway; uracil from uridine (phosphorylase route): step 1/1.</text>
</comment>
<dbReference type="EnsemblMetazoa" id="XM_050651088.1">
    <property type="protein sequence ID" value="XP_050507045.1"/>
    <property type="gene ID" value="LOC126884829"/>
</dbReference>
<dbReference type="GeneID" id="126884829"/>
<dbReference type="InterPro" id="IPR018016">
    <property type="entry name" value="Nucleoside_phosphorylase_CS"/>
</dbReference>
<reference evidence="6" key="1">
    <citation type="submission" date="2025-05" db="UniProtKB">
        <authorList>
            <consortium name="EnsemblMetazoa"/>
        </authorList>
    </citation>
    <scope>IDENTIFICATION</scope>
</reference>
<dbReference type="Pfam" id="PF01048">
    <property type="entry name" value="PNP_UDP_1"/>
    <property type="match status" value="1"/>
</dbReference>
<evidence type="ECO:0000256" key="4">
    <source>
        <dbReference type="RuleBase" id="RU361131"/>
    </source>
</evidence>
<keyword evidence="7" id="KW-1185">Reference proteome</keyword>
<dbReference type="EC" id="2.4.2.3" evidence="4"/>
<sequence>MKCKCACLNPNSDENEGKPTKNPHLSKMQNDYLYHIALDTETMNLVDAFQDTKFVCMGGSPTRMYAFAKLIAHEIGHELPFGTKLMDISEKADRFAMFKVGPVISVSHGMGCPSIGILLNELIKLMYYAKCKNPVFFRLGTCGGIGHKAGTLIISEDACNGLLRKEYSIPVLGKVFNRPTELDKNLCEELKSLSQPDDDFEIVSGTTMCTDDFYEGQARLDGAFCNYTEEDKMDFLKLLQSKGVSNIEMEATAFAAFTQAAGIKAGVICVALLNRLEGDQISTAKEVLTEWQVRPQTLVTRYIKKVLEIK</sequence>
<accession>A0ABM5KA32</accession>
<comment type="similarity">
    <text evidence="1 4">Belongs to the PNP/UDP phosphorylase family.</text>
</comment>
<dbReference type="PANTHER" id="PTHR43691">
    <property type="entry name" value="URIDINE PHOSPHORYLASE"/>
    <property type="match status" value="1"/>
</dbReference>
<dbReference type="InterPro" id="IPR010059">
    <property type="entry name" value="Uridine_phosphorylase_euk"/>
</dbReference>
<evidence type="ECO:0000256" key="2">
    <source>
        <dbReference type="ARBA" id="ARBA00022676"/>
    </source>
</evidence>
<evidence type="ECO:0000256" key="3">
    <source>
        <dbReference type="ARBA" id="ARBA00022679"/>
    </source>
</evidence>
<feature type="domain" description="Nucleoside phosphorylase" evidence="5">
    <location>
        <begin position="53"/>
        <end position="304"/>
    </location>
</feature>